<keyword evidence="2 4" id="KW-0456">Lyase</keyword>
<dbReference type="InterPro" id="IPR008929">
    <property type="entry name" value="Chondroitin_lyas"/>
</dbReference>
<dbReference type="GO" id="GO:0042597">
    <property type="term" value="C:periplasmic space"/>
    <property type="evidence" value="ECO:0007669"/>
    <property type="project" value="InterPro"/>
</dbReference>
<name>A0A4R0NJT5_9SPHI</name>
<proteinExistence type="predicted"/>
<dbReference type="Gene3D" id="1.50.10.100">
    <property type="entry name" value="Chondroitin AC/alginate lyase"/>
    <property type="match status" value="1"/>
</dbReference>
<organism evidence="4 5">
    <name type="scientific">Pedobacter hiemivivus</name>
    <dbReference type="NCBI Taxonomy" id="2530454"/>
    <lineage>
        <taxon>Bacteria</taxon>
        <taxon>Pseudomonadati</taxon>
        <taxon>Bacteroidota</taxon>
        <taxon>Sphingobacteriia</taxon>
        <taxon>Sphingobacteriales</taxon>
        <taxon>Sphingobacteriaceae</taxon>
        <taxon>Pedobacter</taxon>
    </lineage>
</organism>
<evidence type="ECO:0000259" key="3">
    <source>
        <dbReference type="Pfam" id="PF05426"/>
    </source>
</evidence>
<dbReference type="Pfam" id="PF05426">
    <property type="entry name" value="Alginate_lyase"/>
    <property type="match status" value="1"/>
</dbReference>
<accession>A0A4R0NJT5</accession>
<keyword evidence="1" id="KW-0732">Signal</keyword>
<feature type="domain" description="Alginate lyase" evidence="3">
    <location>
        <begin position="47"/>
        <end position="321"/>
    </location>
</feature>
<dbReference type="GO" id="GO:0016829">
    <property type="term" value="F:lyase activity"/>
    <property type="evidence" value="ECO:0007669"/>
    <property type="project" value="UniProtKB-KW"/>
</dbReference>
<sequence length="382" mass="43526">MISYSSFAAAKDGQTDPKGVEQEVVKTLKASILKNADWAMKQQPVTVTAESSSRSAGGKHDFYSEGDYWWPDTQNPEGPYIQKDGMTNPENFVAHRLAMIRFSKIIGALASAYKLTGDQKYVKQAMLHLQAWFVNEGTMMNPNLLYAQAIKGRFTGRGIGIIDTIQLMEVAQGIIVLQKAMESGVLAETRKWFAQYLTWLMSHQYGKDEMNAQNNHGTCFTMQVASFAKLCNDDKLLDFCRDRYKNVLLPDQMAVDGSYPRELARTKPYGYSIFNLDAMTTLCQILSTKTDNLWDFKTADGKSIKKGIEYLYPFVADKSKWPLKPDVMYWDNWPVAQPFLVFGANAYDQTNWLNTWTKLDHNPKVEEVIRNLPVRNPLIWLN</sequence>
<comment type="caution">
    <text evidence="4">The sequence shown here is derived from an EMBL/GenBank/DDBJ whole genome shotgun (WGS) entry which is preliminary data.</text>
</comment>
<reference evidence="4 5" key="1">
    <citation type="submission" date="2019-02" db="EMBL/GenBank/DDBJ databases">
        <title>Pedobacter sp. RP-3-8 sp. nov., isolated from Arctic soil.</title>
        <authorList>
            <person name="Dahal R.H."/>
        </authorList>
    </citation>
    <scope>NUCLEOTIDE SEQUENCE [LARGE SCALE GENOMIC DNA]</scope>
    <source>
        <strain evidence="4 5">RP-3-8</strain>
    </source>
</reference>
<evidence type="ECO:0000313" key="5">
    <source>
        <dbReference type="Proteomes" id="UP000291117"/>
    </source>
</evidence>
<keyword evidence="5" id="KW-1185">Reference proteome</keyword>
<evidence type="ECO:0000256" key="1">
    <source>
        <dbReference type="ARBA" id="ARBA00022729"/>
    </source>
</evidence>
<evidence type="ECO:0000256" key="2">
    <source>
        <dbReference type="ARBA" id="ARBA00023239"/>
    </source>
</evidence>
<dbReference type="Proteomes" id="UP000291117">
    <property type="component" value="Unassembled WGS sequence"/>
</dbReference>
<gene>
    <name evidence="4" type="ORF">EZ444_00990</name>
</gene>
<protein>
    <submittedName>
        <fullName evidence="4">Alginate lyase</fullName>
    </submittedName>
</protein>
<dbReference type="EMBL" id="SJSM01000001">
    <property type="protein sequence ID" value="TCC99712.1"/>
    <property type="molecule type" value="Genomic_DNA"/>
</dbReference>
<dbReference type="InterPro" id="IPR008397">
    <property type="entry name" value="Alginate_lyase_dom"/>
</dbReference>
<dbReference type="SUPFAM" id="SSF48230">
    <property type="entry name" value="Chondroitin AC/alginate lyase"/>
    <property type="match status" value="1"/>
</dbReference>
<dbReference type="OrthoDB" id="7210452at2"/>
<evidence type="ECO:0000313" key="4">
    <source>
        <dbReference type="EMBL" id="TCC99712.1"/>
    </source>
</evidence>
<dbReference type="AlphaFoldDB" id="A0A4R0NJT5"/>